<evidence type="ECO:0000313" key="3">
    <source>
        <dbReference type="RefSeq" id="XP_033460276.1"/>
    </source>
</evidence>
<reference evidence="3" key="1">
    <citation type="submission" date="2020-01" db="EMBL/GenBank/DDBJ databases">
        <authorList>
            <consortium name="DOE Joint Genome Institute"/>
            <person name="Haridas S."/>
            <person name="Albert R."/>
            <person name="Binder M."/>
            <person name="Bloem J."/>
            <person name="Labutti K."/>
            <person name="Salamov A."/>
            <person name="Andreopoulos B."/>
            <person name="Baker S.E."/>
            <person name="Barry K."/>
            <person name="Bills G."/>
            <person name="Bluhm B.H."/>
            <person name="Cannon C."/>
            <person name="Castanera R."/>
            <person name="Culley D.E."/>
            <person name="Daum C."/>
            <person name="Ezra D."/>
            <person name="Gonzalez J.B."/>
            <person name="Henrissat B."/>
            <person name="Kuo A."/>
            <person name="Liang C."/>
            <person name="Lipzen A."/>
            <person name="Lutzoni F."/>
            <person name="Magnuson J."/>
            <person name="Mondo S."/>
            <person name="Nolan M."/>
            <person name="Ohm R."/>
            <person name="Pangilinan J."/>
            <person name="Park H.-J."/>
            <person name="Ramirez L."/>
            <person name="Alfaro M."/>
            <person name="Sun H."/>
            <person name="Tritt A."/>
            <person name="Yoshinaga Y."/>
            <person name="Zwiers L.-H."/>
            <person name="Turgeon B.G."/>
            <person name="Goodwin S.B."/>
            <person name="Spatafora J.W."/>
            <person name="Crous P.W."/>
            <person name="Grigoriev I.V."/>
        </authorList>
    </citation>
    <scope>NUCLEOTIDE SEQUENCE</scope>
    <source>
        <strain evidence="3">CBS 342.82</strain>
    </source>
</reference>
<dbReference type="AlphaFoldDB" id="A0A6J3M5B5"/>
<organism evidence="3">
    <name type="scientific">Dissoconium aciculare CBS 342.82</name>
    <dbReference type="NCBI Taxonomy" id="1314786"/>
    <lineage>
        <taxon>Eukaryota</taxon>
        <taxon>Fungi</taxon>
        <taxon>Dikarya</taxon>
        <taxon>Ascomycota</taxon>
        <taxon>Pezizomycotina</taxon>
        <taxon>Dothideomycetes</taxon>
        <taxon>Dothideomycetidae</taxon>
        <taxon>Mycosphaerellales</taxon>
        <taxon>Dissoconiaceae</taxon>
        <taxon>Dissoconium</taxon>
    </lineage>
</organism>
<sequence length="361" mass="40159">MAAKKRTGATEANKSSSKSKTKATNEPAKPEVKDETEGKDKYDALAGDKKREIDAVPEEKPQETTAEKETKNGSKKASGKKRKLEPETEASNKSSRRSGRGPSKGQASREQLYNFLLTKDAEDLSRPQDEKDDIEKNADIKTYSSSVFTPFEELVCAIILSRPISHRLGLRTIRTVFSNPYNFTTARAIDEASDEKRHQALWDARTQHKGKTADQLGLVAKVVLEKFTSSKDKDGVQLTKVLEDSDGDVDTALETLKENIKGLGDTGLNIFLRRVQWLWDAGYPFVDGKTRIALKELGLPGEAEELKSDLEAHWKKLHTERVAGKTEDEKKRRAFVMILERTIGADLENQLQSLRAAAASA</sequence>
<evidence type="ECO:0000313" key="2">
    <source>
        <dbReference type="Proteomes" id="UP000504637"/>
    </source>
</evidence>
<feature type="compositionally biased region" description="Low complexity" evidence="1">
    <location>
        <begin position="9"/>
        <end position="26"/>
    </location>
</feature>
<feature type="compositionally biased region" description="Basic residues" evidence="1">
    <location>
        <begin position="73"/>
        <end position="83"/>
    </location>
</feature>
<dbReference type="GeneID" id="54362395"/>
<dbReference type="OrthoDB" id="4676at2759"/>
<reference evidence="3" key="3">
    <citation type="submission" date="2025-08" db="UniProtKB">
        <authorList>
            <consortium name="RefSeq"/>
        </authorList>
    </citation>
    <scope>IDENTIFICATION</scope>
    <source>
        <strain evidence="3">CBS 342.82</strain>
    </source>
</reference>
<dbReference type="RefSeq" id="XP_033460276.1">
    <property type="nucleotide sequence ID" value="XM_033604595.1"/>
</dbReference>
<feature type="region of interest" description="Disordered" evidence="1">
    <location>
        <begin position="1"/>
        <end position="108"/>
    </location>
</feature>
<name>A0A6J3M5B5_9PEZI</name>
<evidence type="ECO:0000256" key="1">
    <source>
        <dbReference type="SAM" id="MobiDB-lite"/>
    </source>
</evidence>
<accession>A0A6J3M5B5</accession>
<proteinExistence type="predicted"/>
<keyword evidence="2" id="KW-1185">Reference proteome</keyword>
<feature type="compositionally biased region" description="Basic and acidic residues" evidence="1">
    <location>
        <begin position="28"/>
        <end position="72"/>
    </location>
</feature>
<protein>
    <submittedName>
        <fullName evidence="3">Uncharacterized protein</fullName>
    </submittedName>
</protein>
<reference evidence="3" key="2">
    <citation type="submission" date="2020-04" db="EMBL/GenBank/DDBJ databases">
        <authorList>
            <consortium name="NCBI Genome Project"/>
        </authorList>
    </citation>
    <scope>NUCLEOTIDE SEQUENCE</scope>
    <source>
        <strain evidence="3">CBS 342.82</strain>
    </source>
</reference>
<gene>
    <name evidence="3" type="ORF">K489DRAFT_379221</name>
</gene>
<dbReference type="Proteomes" id="UP000504637">
    <property type="component" value="Unplaced"/>
</dbReference>